<comment type="caution">
    <text evidence="2">The sequence shown here is derived from an EMBL/GenBank/DDBJ whole genome shotgun (WGS) entry which is preliminary data.</text>
</comment>
<evidence type="ECO:0000313" key="3">
    <source>
        <dbReference type="Proteomes" id="UP000324298"/>
    </source>
</evidence>
<feature type="chain" id="PRO_5022676315" evidence="1">
    <location>
        <begin position="24"/>
        <end position="88"/>
    </location>
</feature>
<dbReference type="EMBL" id="SRSD01000005">
    <property type="protein sequence ID" value="KAA0891691.1"/>
    <property type="molecule type" value="Genomic_DNA"/>
</dbReference>
<keyword evidence="1" id="KW-0732">Signal</keyword>
<name>A0A5A9XJ66_9BACT</name>
<dbReference type="Proteomes" id="UP000324298">
    <property type="component" value="Unassembled WGS sequence"/>
</dbReference>
<dbReference type="SUPFAM" id="SSF48695">
    <property type="entry name" value="Multiheme cytochromes"/>
    <property type="match status" value="1"/>
</dbReference>
<evidence type="ECO:0000313" key="2">
    <source>
        <dbReference type="EMBL" id="KAA0891691.1"/>
    </source>
</evidence>
<proteinExistence type="predicted"/>
<dbReference type="AlphaFoldDB" id="A0A5A9XJ66"/>
<accession>A0A5A9XJ66</accession>
<protein>
    <submittedName>
        <fullName evidence="2">Cytochrome C</fullName>
    </submittedName>
</protein>
<dbReference type="RefSeq" id="WP_149307390.1">
    <property type="nucleotide sequence ID" value="NZ_SRSD01000005.1"/>
</dbReference>
<dbReference type="InterPro" id="IPR036280">
    <property type="entry name" value="Multihaem_cyt_sf"/>
</dbReference>
<keyword evidence="3" id="KW-1185">Reference proteome</keyword>
<dbReference type="Gene3D" id="1.10.1130.10">
    <property type="entry name" value="Flavocytochrome C3, Chain A"/>
    <property type="match status" value="1"/>
</dbReference>
<reference evidence="2 3" key="1">
    <citation type="submission" date="2019-04" db="EMBL/GenBank/DDBJ databases">
        <title>Geobacter ruber sp. nov., ferric-reducing bacteria isolated from paddy soil.</title>
        <authorList>
            <person name="Xu Z."/>
            <person name="Masuda Y."/>
            <person name="Itoh H."/>
            <person name="Senoo K."/>
        </authorList>
    </citation>
    <scope>NUCLEOTIDE SEQUENCE [LARGE SCALE GENOMIC DNA]</scope>
    <source>
        <strain evidence="2 3">Red88</strain>
    </source>
</reference>
<gene>
    <name evidence="2" type="ORF">ET418_09610</name>
</gene>
<sequence length="88" mass="9700">MQKLLTPLCALTIGLCVTTGAEAFECKVCHSKNPRMVAMHTALQGQNCFGCHKVGDRLMGKREPKDTESLLKRRVAAAECIRCHGKKE</sequence>
<feature type="signal peptide" evidence="1">
    <location>
        <begin position="1"/>
        <end position="23"/>
    </location>
</feature>
<dbReference type="OrthoDB" id="5398070at2"/>
<evidence type="ECO:0000256" key="1">
    <source>
        <dbReference type="SAM" id="SignalP"/>
    </source>
</evidence>
<organism evidence="2 3">
    <name type="scientific">Oryzomonas rubra</name>
    <dbReference type="NCBI Taxonomy" id="2509454"/>
    <lineage>
        <taxon>Bacteria</taxon>
        <taxon>Pseudomonadati</taxon>
        <taxon>Thermodesulfobacteriota</taxon>
        <taxon>Desulfuromonadia</taxon>
        <taxon>Geobacterales</taxon>
        <taxon>Geobacteraceae</taxon>
        <taxon>Oryzomonas</taxon>
    </lineage>
</organism>